<evidence type="ECO:0000256" key="6">
    <source>
        <dbReference type="SAM" id="SignalP"/>
    </source>
</evidence>
<feature type="domain" description="Peptidase S8/S53" evidence="7">
    <location>
        <begin position="150"/>
        <end position="382"/>
    </location>
</feature>
<name>A0AAW1Q4K7_9CHLO</name>
<reference evidence="8 9" key="1">
    <citation type="journal article" date="2024" name="Nat. Commun.">
        <title>Phylogenomics reveals the evolutionary origins of lichenization in chlorophyte algae.</title>
        <authorList>
            <person name="Puginier C."/>
            <person name="Libourel C."/>
            <person name="Otte J."/>
            <person name="Skaloud P."/>
            <person name="Haon M."/>
            <person name="Grisel S."/>
            <person name="Petersen M."/>
            <person name="Berrin J.G."/>
            <person name="Delaux P.M."/>
            <person name="Dal Grande F."/>
            <person name="Keller J."/>
        </authorList>
    </citation>
    <scope>NUCLEOTIDE SEQUENCE [LARGE SCALE GENOMIC DNA]</scope>
    <source>
        <strain evidence="8 9">SAG 2043</strain>
    </source>
</reference>
<dbReference type="Pfam" id="PF00082">
    <property type="entry name" value="Peptidase_S8"/>
    <property type="match status" value="1"/>
</dbReference>
<evidence type="ECO:0000256" key="4">
    <source>
        <dbReference type="ARBA" id="ARBA00022825"/>
    </source>
</evidence>
<evidence type="ECO:0000313" key="9">
    <source>
        <dbReference type="Proteomes" id="UP001489004"/>
    </source>
</evidence>
<organism evidence="8 9">
    <name type="scientific">[Myrmecia] bisecta</name>
    <dbReference type="NCBI Taxonomy" id="41462"/>
    <lineage>
        <taxon>Eukaryota</taxon>
        <taxon>Viridiplantae</taxon>
        <taxon>Chlorophyta</taxon>
        <taxon>core chlorophytes</taxon>
        <taxon>Trebouxiophyceae</taxon>
        <taxon>Trebouxiales</taxon>
        <taxon>Trebouxiaceae</taxon>
        <taxon>Myrmecia</taxon>
    </lineage>
</organism>
<dbReference type="PRINTS" id="PR00723">
    <property type="entry name" value="SUBTILISIN"/>
</dbReference>
<dbReference type="InterPro" id="IPR050131">
    <property type="entry name" value="Peptidase_S8_subtilisin-like"/>
</dbReference>
<feature type="chain" id="PRO_5043542182" description="Peptidase S8/S53 domain-containing protein" evidence="6">
    <location>
        <begin position="26"/>
        <end position="666"/>
    </location>
</feature>
<comment type="caution">
    <text evidence="8">The sequence shown here is derived from an EMBL/GenBank/DDBJ whole genome shotgun (WGS) entry which is preliminary data.</text>
</comment>
<dbReference type="Proteomes" id="UP001489004">
    <property type="component" value="Unassembled WGS sequence"/>
</dbReference>
<evidence type="ECO:0000256" key="1">
    <source>
        <dbReference type="ARBA" id="ARBA00011073"/>
    </source>
</evidence>
<dbReference type="InterPro" id="IPR015500">
    <property type="entry name" value="Peptidase_S8_subtilisin-rel"/>
</dbReference>
<dbReference type="GO" id="GO:0004252">
    <property type="term" value="F:serine-type endopeptidase activity"/>
    <property type="evidence" value="ECO:0007669"/>
    <property type="project" value="InterPro"/>
</dbReference>
<protein>
    <recommendedName>
        <fullName evidence="7">Peptidase S8/S53 domain-containing protein</fullName>
    </recommendedName>
</protein>
<comment type="caution">
    <text evidence="5">Lacks conserved residue(s) required for the propagation of feature annotation.</text>
</comment>
<keyword evidence="6" id="KW-0732">Signal</keyword>
<keyword evidence="3" id="KW-0378">Hydrolase</keyword>
<dbReference type="PANTHER" id="PTHR43806">
    <property type="entry name" value="PEPTIDASE S8"/>
    <property type="match status" value="1"/>
</dbReference>
<dbReference type="PANTHER" id="PTHR43806:SF11">
    <property type="entry name" value="CEREVISIN-RELATED"/>
    <property type="match status" value="1"/>
</dbReference>
<proteinExistence type="inferred from homology"/>
<dbReference type="SUPFAM" id="SSF52743">
    <property type="entry name" value="Subtilisin-like"/>
    <property type="match status" value="1"/>
</dbReference>
<dbReference type="CDD" id="cd04077">
    <property type="entry name" value="Peptidases_S8_PCSK9_ProteinaseK_like"/>
    <property type="match status" value="1"/>
</dbReference>
<evidence type="ECO:0000256" key="3">
    <source>
        <dbReference type="ARBA" id="ARBA00022801"/>
    </source>
</evidence>
<evidence type="ECO:0000256" key="5">
    <source>
        <dbReference type="PROSITE-ProRule" id="PRU01240"/>
    </source>
</evidence>
<dbReference type="GO" id="GO:0006508">
    <property type="term" value="P:proteolysis"/>
    <property type="evidence" value="ECO:0007669"/>
    <property type="project" value="UniProtKB-KW"/>
</dbReference>
<keyword evidence="2" id="KW-0645">Protease</keyword>
<dbReference type="EMBL" id="JALJOR010000006">
    <property type="protein sequence ID" value="KAK9815468.1"/>
    <property type="molecule type" value="Genomic_DNA"/>
</dbReference>
<dbReference type="InterPro" id="IPR034193">
    <property type="entry name" value="PCSK9_ProteinaseK-like"/>
</dbReference>
<dbReference type="GO" id="GO:0005615">
    <property type="term" value="C:extracellular space"/>
    <property type="evidence" value="ECO:0007669"/>
    <property type="project" value="TreeGrafter"/>
</dbReference>
<dbReference type="AlphaFoldDB" id="A0AAW1Q4K7"/>
<dbReference type="Gene3D" id="3.40.50.200">
    <property type="entry name" value="Peptidase S8/S53 domain"/>
    <property type="match status" value="1"/>
</dbReference>
<evidence type="ECO:0000313" key="8">
    <source>
        <dbReference type="EMBL" id="KAK9815468.1"/>
    </source>
</evidence>
<evidence type="ECO:0000256" key="2">
    <source>
        <dbReference type="ARBA" id="ARBA00022670"/>
    </source>
</evidence>
<feature type="signal peptide" evidence="6">
    <location>
        <begin position="1"/>
        <end position="25"/>
    </location>
</feature>
<accession>A0AAW1Q4K7</accession>
<dbReference type="InterPro" id="IPR036852">
    <property type="entry name" value="Peptidase_S8/S53_dom_sf"/>
</dbReference>
<dbReference type="PROSITE" id="PS51892">
    <property type="entry name" value="SUBTILASE"/>
    <property type="match status" value="1"/>
</dbReference>
<dbReference type="PROSITE" id="PS51257">
    <property type="entry name" value="PROKAR_LIPOPROTEIN"/>
    <property type="match status" value="1"/>
</dbReference>
<keyword evidence="4" id="KW-0720">Serine protease</keyword>
<gene>
    <name evidence="8" type="ORF">WJX72_004186</name>
</gene>
<comment type="similarity">
    <text evidence="1 5">Belongs to the peptidase S8 family.</text>
</comment>
<dbReference type="InterPro" id="IPR000209">
    <property type="entry name" value="Peptidase_S8/S53_dom"/>
</dbReference>
<evidence type="ECO:0000259" key="7">
    <source>
        <dbReference type="Pfam" id="PF00082"/>
    </source>
</evidence>
<keyword evidence="9" id="KW-1185">Reference proteome</keyword>
<sequence>MSRSGPSVLVLAALLLISYSCSVQAQSGTVYPSSCNPKDKFCTKTNAQGQEMVYINDVSGNVIATPNTPQYACSSVESCAGIAADAKKGRHLLDSMDIDSIEGPGRSLLQSEGCDRASLQNGTAPWGLDRINQRNLPLDGIYSYTTTGLGVNVYILSTGIRATHQDFLGSDGNSRVKAAYSFDGSNPLSDRLGYGTQVAGIVGGKIYGVAKNVTIHSVKVFSNSPSTNLTEVLKAVEWVRVNHVKPAVVLWLTYGDVDPGKTAGVQGLNNAGVTVVVGSGSRNIDACREGPANVPESFTVAGSSDTDTLSTTSNNGTCIKLVAPGINIPGPSALNDAGSWINTNTNNAPGHTAGAVARLLELTPTATPAELRKKVLDAATSNVLIGTSLRGTPNLMLYTGNFAPGCPAYGDSAANHNLKVTTPVSTCTKPANFPDDLENTQNTVYAEFQIFPSNAIDPQSLKASDFTINNGGGKIVSVTPLDSTNVGCGGISVKIAVPMSNSYLNNSTQVCLNLPDASLVDSCEQPFAGQQACFPIPNCPSGCLYATNMAYRGNDSPVTTDAVALITLAASEPLKNVAAGDFAVYGPTQSAVDIYTQPDSPTFTFVIVTLPADYYGDVTVAYTGMASDASGSTLGTIAPVKFTRVQTDPLATSVVFELVPPVTSTS</sequence>